<reference evidence="3" key="3">
    <citation type="submission" date="2016-08" db="EMBL/GenBank/DDBJ databases">
        <title>Sequencing, assembly and comparative genomics of S. aureofaciens ATCC 10762.</title>
        <authorList>
            <person name="Gradnigo J.S."/>
            <person name="Johnson N."/>
            <person name="Somerville G.A."/>
        </authorList>
    </citation>
    <scope>NUCLEOTIDE SEQUENCE [LARGE SCALE GENOMIC DNA]</scope>
    <source>
        <strain evidence="3">ATCC 10762 / DSM 40127 / CCM 3239 / JCM 4008 / LMG 5968 / NBRC 12843 / NCIMB 8234 / A-377</strain>
    </source>
</reference>
<dbReference type="EMBL" id="JPRF03000021">
    <property type="protein sequence ID" value="OEV37297.1"/>
    <property type="molecule type" value="Genomic_DNA"/>
</dbReference>
<reference evidence="1" key="1">
    <citation type="journal article" date="2014" name="Int. J. Syst. Evol. Microbiol.">
        <title>Complete genome sequence of Corynebacterium casei LMG S-19264T (=DSM 44701T), isolated from a smear-ripened cheese.</title>
        <authorList>
            <consortium name="US DOE Joint Genome Institute (JGI-PGF)"/>
            <person name="Walter F."/>
            <person name="Albersmeier A."/>
            <person name="Kalinowski J."/>
            <person name="Ruckert C."/>
        </authorList>
    </citation>
    <scope>NUCLEOTIDE SEQUENCE</scope>
    <source>
        <strain evidence="1">JCM 4434</strain>
    </source>
</reference>
<protein>
    <submittedName>
        <fullName evidence="2">Uncharacterized protein</fullName>
    </submittedName>
</protein>
<reference evidence="2 3" key="2">
    <citation type="submission" date="2014-07" db="EMBL/GenBank/DDBJ databases">
        <authorList>
            <person name="Zhang J.E."/>
            <person name="Yang H."/>
            <person name="Guo J."/>
            <person name="Deng Z."/>
            <person name="Luo H."/>
            <person name="Luo M."/>
            <person name="Zhao B."/>
        </authorList>
    </citation>
    <scope>NUCLEOTIDE SEQUENCE [LARGE SCALE GENOMIC DNA]</scope>
    <source>
        <strain evidence="2">ATCC 10762</strain>
        <strain evidence="3">ATCC 10762 / DSM 40127 / CCM 3239 / JCM 4008 / LMG 5968 / NBRC 12843 / NCIMB 8234 / A-377</strain>
    </source>
</reference>
<accession>A0A8H9HWV0</accession>
<dbReference type="EMBL" id="BMUB01000017">
    <property type="protein sequence ID" value="GGU95462.1"/>
    <property type="molecule type" value="Genomic_DNA"/>
</dbReference>
<reference evidence="1" key="5">
    <citation type="submission" date="2020-09" db="EMBL/GenBank/DDBJ databases">
        <authorList>
            <person name="Sun Q."/>
            <person name="Ohkuma M."/>
        </authorList>
    </citation>
    <scope>NUCLEOTIDE SEQUENCE</scope>
    <source>
        <strain evidence="1">JCM 4434</strain>
    </source>
</reference>
<evidence type="ECO:0000313" key="1">
    <source>
        <dbReference type="EMBL" id="GGU95462.1"/>
    </source>
</evidence>
<proteinExistence type="predicted"/>
<organism evidence="2 3">
    <name type="scientific">Kitasatospora aureofaciens</name>
    <name type="common">Streptomyces aureofaciens</name>
    <dbReference type="NCBI Taxonomy" id="1894"/>
    <lineage>
        <taxon>Bacteria</taxon>
        <taxon>Bacillati</taxon>
        <taxon>Actinomycetota</taxon>
        <taxon>Actinomycetes</taxon>
        <taxon>Kitasatosporales</taxon>
        <taxon>Streptomycetaceae</taxon>
        <taxon>Kitasatospora</taxon>
    </lineage>
</organism>
<reference evidence="2" key="4">
    <citation type="submission" date="2016-08" db="EMBL/GenBank/DDBJ databases">
        <title>Sequencing, Assembly and Comparative Genomics of S. aureofaciens ATCC 10762.</title>
        <authorList>
            <person name="Gradnigo J.S."/>
            <person name="Johnson N."/>
            <person name="Somerville G.A."/>
        </authorList>
    </citation>
    <scope>NUCLEOTIDE SEQUENCE [LARGE SCALE GENOMIC DNA]</scope>
    <source>
        <strain evidence="2">ATCC 10762</strain>
    </source>
</reference>
<evidence type="ECO:0000313" key="2">
    <source>
        <dbReference type="EMBL" id="OEV37297.1"/>
    </source>
</evidence>
<comment type="caution">
    <text evidence="2">The sequence shown here is derived from an EMBL/GenBank/DDBJ whole genome shotgun (WGS) entry which is preliminary data.</text>
</comment>
<name>A0A1E7N9C4_KITAU</name>
<dbReference type="OrthoDB" id="3541995at2"/>
<gene>
    <name evidence="1" type="ORF">GCM10010502_56630</name>
    <name evidence="2" type="ORF">HS99_0005765</name>
</gene>
<accession>A0A1E7N9C4</accession>
<evidence type="ECO:0000313" key="3">
    <source>
        <dbReference type="Proteomes" id="UP000037395"/>
    </source>
</evidence>
<dbReference type="AlphaFoldDB" id="A0A1E7N9C4"/>
<dbReference type="Proteomes" id="UP000610124">
    <property type="component" value="Unassembled WGS sequence"/>
</dbReference>
<keyword evidence="3" id="KW-1185">Reference proteome</keyword>
<dbReference type="GeneID" id="97488624"/>
<dbReference type="RefSeq" id="WP_030555103.1">
    <property type="nucleotide sequence ID" value="NZ_BMUB01000017.1"/>
</dbReference>
<sequence length="117" mass="12483">MQQLGRARRPDPARPILDVGGLDVGGLDGSGLLVGGAVVVDADDRALLLSMMHWGVDGCIAWSYDPGVWSTTVYLHNRCHTTRLAKIAWKWSGLKVSEIKPAGDAKAHPVSSAPQGR</sequence>
<dbReference type="Proteomes" id="UP000037395">
    <property type="component" value="Unassembled WGS sequence"/>
</dbReference>